<gene>
    <name evidence="1" type="ORF">BV53_03185</name>
</gene>
<dbReference type="AlphaFoldDB" id="A0A1T1D4G7"/>
<sequence length="71" mass="8041">MERYVVLWTACHEGAVGQDVPRPFLYIDLVFKGSSCAQCYDLLCKRFIQEGLSKMDSVAIFGALVLRIRRG</sequence>
<dbReference type="EMBL" id="MWLE01000043">
    <property type="protein sequence ID" value="OOV35690.1"/>
    <property type="molecule type" value="Genomic_DNA"/>
</dbReference>
<protein>
    <submittedName>
        <fullName evidence="1">Uncharacterized protein</fullName>
    </submittedName>
</protein>
<organism evidence="1 2">
    <name type="scientific">Candidatus Synechococcus spongiarum LMB bulk15N</name>
    <dbReference type="NCBI Taxonomy" id="1943583"/>
    <lineage>
        <taxon>Bacteria</taxon>
        <taxon>Bacillati</taxon>
        <taxon>Cyanobacteriota</taxon>
        <taxon>Cyanophyceae</taxon>
        <taxon>Synechococcales</taxon>
        <taxon>Synechococcaceae</taxon>
        <taxon>Synechococcus</taxon>
    </lineage>
</organism>
<dbReference type="Proteomes" id="UP000242590">
    <property type="component" value="Unassembled WGS sequence"/>
</dbReference>
<evidence type="ECO:0000313" key="1">
    <source>
        <dbReference type="EMBL" id="OOV35690.1"/>
    </source>
</evidence>
<accession>A0A1T1D4G7</accession>
<evidence type="ECO:0000313" key="2">
    <source>
        <dbReference type="Proteomes" id="UP000242590"/>
    </source>
</evidence>
<comment type="caution">
    <text evidence="1">The sequence shown here is derived from an EMBL/GenBank/DDBJ whole genome shotgun (WGS) entry which is preliminary data.</text>
</comment>
<proteinExistence type="predicted"/>
<name>A0A1T1D4G7_9SYNE</name>
<reference evidence="1 2" key="1">
    <citation type="submission" date="2017-02" db="EMBL/GenBank/DDBJ databases">
        <title>Draft Genome Sequences of 'Candidatus Synechococcus spongiarum', Cyanobacterial Symbionts of the Mediterranean Sponge Aplysina aerophoba from two locations.</title>
        <authorList>
            <person name="Slaby B.M."/>
            <person name="Hentschel U."/>
        </authorList>
    </citation>
    <scope>NUCLEOTIDE SEQUENCE [LARGE SCALE GENOMIC DNA]</scope>
    <source>
        <strain evidence="1">LMB bulk15N</strain>
    </source>
</reference>